<dbReference type="InterPro" id="IPR035986">
    <property type="entry name" value="PKD_dom_sf"/>
</dbReference>
<feature type="domain" description="PKD" evidence="4">
    <location>
        <begin position="222"/>
        <end position="293"/>
    </location>
</feature>
<feature type="chain" id="PRO_5028098912" evidence="3">
    <location>
        <begin position="26"/>
        <end position="811"/>
    </location>
</feature>
<feature type="domain" description="LTD" evidence="5">
    <location>
        <begin position="18"/>
        <end position="141"/>
    </location>
</feature>
<feature type="region of interest" description="Disordered" evidence="1">
    <location>
        <begin position="662"/>
        <end position="695"/>
    </location>
</feature>
<dbReference type="AlphaFoldDB" id="A0A7C4M0V7"/>
<dbReference type="CDD" id="cd00146">
    <property type="entry name" value="PKD"/>
    <property type="match status" value="2"/>
</dbReference>
<keyword evidence="2" id="KW-1133">Transmembrane helix</keyword>
<feature type="signal peptide" evidence="3">
    <location>
        <begin position="1"/>
        <end position="25"/>
    </location>
</feature>
<feature type="domain" description="PKD" evidence="4">
    <location>
        <begin position="442"/>
        <end position="528"/>
    </location>
</feature>
<dbReference type="InterPro" id="IPR022409">
    <property type="entry name" value="PKD/Chitinase_dom"/>
</dbReference>
<proteinExistence type="predicted"/>
<evidence type="ECO:0000313" key="6">
    <source>
        <dbReference type="EMBL" id="HGT71349.1"/>
    </source>
</evidence>
<name>A0A7C4M0V7_UNCC3</name>
<feature type="transmembrane region" description="Helical" evidence="2">
    <location>
        <begin position="766"/>
        <end position="785"/>
    </location>
</feature>
<dbReference type="InterPro" id="IPR000601">
    <property type="entry name" value="PKD_dom"/>
</dbReference>
<dbReference type="Pfam" id="PF18911">
    <property type="entry name" value="PKD_4"/>
    <property type="match status" value="2"/>
</dbReference>
<evidence type="ECO:0000259" key="4">
    <source>
        <dbReference type="PROSITE" id="PS50093"/>
    </source>
</evidence>
<evidence type="ECO:0000256" key="1">
    <source>
        <dbReference type="SAM" id="MobiDB-lite"/>
    </source>
</evidence>
<keyword evidence="3" id="KW-0732">Signal</keyword>
<dbReference type="SMART" id="SM00089">
    <property type="entry name" value="PKD"/>
    <property type="match status" value="2"/>
</dbReference>
<accession>A0A7C4M0V7</accession>
<dbReference type="Gene3D" id="2.60.40.1260">
    <property type="entry name" value="Lamin Tail domain"/>
    <property type="match status" value="2"/>
</dbReference>
<gene>
    <name evidence="6" type="ORF">ENT43_03765</name>
</gene>
<organism evidence="6">
    <name type="scientific">candidate division CPR3 bacterium</name>
    <dbReference type="NCBI Taxonomy" id="2268181"/>
    <lineage>
        <taxon>Bacteria</taxon>
        <taxon>Bacteria division CPR3</taxon>
    </lineage>
</organism>
<dbReference type="Pfam" id="PF00932">
    <property type="entry name" value="LTD"/>
    <property type="match status" value="2"/>
</dbReference>
<dbReference type="SUPFAM" id="SSF74853">
    <property type="entry name" value="Lamin A/C globular tail domain"/>
    <property type="match status" value="2"/>
</dbReference>
<reference evidence="6" key="1">
    <citation type="journal article" date="2020" name="mSystems">
        <title>Genome- and Community-Level Interaction Insights into Carbon Utilization and Element Cycling Functions of Hydrothermarchaeota in Hydrothermal Sediment.</title>
        <authorList>
            <person name="Zhou Z."/>
            <person name="Liu Y."/>
            <person name="Xu W."/>
            <person name="Pan J."/>
            <person name="Luo Z.H."/>
            <person name="Li M."/>
        </authorList>
    </citation>
    <scope>NUCLEOTIDE SEQUENCE [LARGE SCALE GENOMIC DNA]</scope>
    <source>
        <strain evidence="6">SpSt-579</strain>
    </source>
</reference>
<dbReference type="Gene3D" id="2.60.40.10">
    <property type="entry name" value="Immunoglobulins"/>
    <property type="match status" value="2"/>
</dbReference>
<dbReference type="InterPro" id="IPR036415">
    <property type="entry name" value="Lamin_tail_dom_sf"/>
</dbReference>
<dbReference type="EMBL" id="DSYQ01000021">
    <property type="protein sequence ID" value="HGT71349.1"/>
    <property type="molecule type" value="Genomic_DNA"/>
</dbReference>
<evidence type="ECO:0000259" key="5">
    <source>
        <dbReference type="PROSITE" id="PS51841"/>
    </source>
</evidence>
<protein>
    <submittedName>
        <fullName evidence="6">PKD domain-containing protein</fullName>
    </submittedName>
</protein>
<dbReference type="PROSITE" id="PS51841">
    <property type="entry name" value="LTD"/>
    <property type="match status" value="2"/>
</dbReference>
<evidence type="ECO:0000256" key="3">
    <source>
        <dbReference type="SAM" id="SignalP"/>
    </source>
</evidence>
<dbReference type="InterPro" id="IPR013783">
    <property type="entry name" value="Ig-like_fold"/>
</dbReference>
<sequence>MTKKSFIFLIIVLLNLFFISDFALAATANHLVISEVTSGVGSANNEFIEIYNPTSSPIVIDNSNFKLKLVNSSNVVSNKTITWVNNIVPAFGYFLFVAGDVGKSPDATFSAQLSSTSGVIISDNNNQVIDMLSWGLLSPPSNSVEGEGIIHSLVTGESLERKSKNSSTLESMIFGGSDYYRGNSEDSDNNLADFIVKDFNEPQSSSSQIEIPEGLSLGENIDPIADCGGNQTFFKNTEISFYGSNSYDLDGNIMGYLWDFGDGSSYDIRENTNHVYSETGSYNLSLKVTDNDGAEDLVFCLINIIDEITYSNKIYLNEVFPAPSSGEEWIEIFNGDTIPVNLNGWTIEDTNGTIIIYTFNNSLIEPDEFLILYKNVSGITLNNTGDGLILKNPDGAIVDQYNYSSTPSDKSWSRIELGSNEWTLDWVASPGLANYAPPNKYPVANAGANINNAKVGENLSFNGSNSSDPDGSIVSYLWNFGDGATASGSQVNHAYSSVGTYQVTLTVKDDDDASSSVNITVTVVAGEILYQNQYSDKIKIVEIMPNPTGVDTEGEYIKISNFDNKDVNLRNWYLDDEDGGSKPFKIDYDLILKPNLSATFYSVDTKILLNNSGDSVQVFDPDKKLIDKVTYFEKAKEDIAYILEKGKWIWNEETEEEDIQEKNEKEIKKENNQIINSEKNTSPEKSEPKPSSSEQAQIILNTSTIEEAEKLISQIEESETIFVESGAVNVKLASSEETKKDKTVFQSDFEDPVKNEKSNPFYQSPFVTVLAMLFCLIVIWRFILLPENLDDFLSKVFSSQKENQEIDNLFK</sequence>
<dbReference type="PROSITE" id="PS50093">
    <property type="entry name" value="PKD"/>
    <property type="match status" value="2"/>
</dbReference>
<evidence type="ECO:0000256" key="2">
    <source>
        <dbReference type="SAM" id="Phobius"/>
    </source>
</evidence>
<comment type="caution">
    <text evidence="6">The sequence shown here is derived from an EMBL/GenBank/DDBJ whole genome shotgun (WGS) entry which is preliminary data.</text>
</comment>
<keyword evidence="2" id="KW-0812">Transmembrane</keyword>
<feature type="compositionally biased region" description="Basic and acidic residues" evidence="1">
    <location>
        <begin position="662"/>
        <end position="671"/>
    </location>
</feature>
<dbReference type="InterPro" id="IPR001322">
    <property type="entry name" value="Lamin_tail_dom"/>
</dbReference>
<keyword evidence="2" id="KW-0472">Membrane</keyword>
<feature type="domain" description="LTD" evidence="5">
    <location>
        <begin position="526"/>
        <end position="633"/>
    </location>
</feature>
<dbReference type="SUPFAM" id="SSF49299">
    <property type="entry name" value="PKD domain"/>
    <property type="match status" value="2"/>
</dbReference>